<accession>A0A849ACX9</accession>
<sequence length="142" mass="15350">MSFEDLPTGWPSQSLIDPNLAADVVDLCCSLRDRENNSLALLLCDEQGRLVQPICLEQLPSAPDEGAARQLGRLLSELPIHGTLVAAFGRPGAYLDDDTRAWHQAMIEAGRMASVQLLGCYLATPQRVVRLAGPGERAEIAV</sequence>
<proteinExistence type="predicted"/>
<protein>
    <submittedName>
        <fullName evidence="1">Uncharacterized protein</fullName>
    </submittedName>
</protein>
<gene>
    <name evidence="1" type="ORF">HKD39_03085</name>
</gene>
<comment type="caution">
    <text evidence="1">The sequence shown here is derived from an EMBL/GenBank/DDBJ whole genome shotgun (WGS) entry which is preliminary data.</text>
</comment>
<keyword evidence="2" id="KW-1185">Reference proteome</keyword>
<evidence type="ECO:0000313" key="2">
    <source>
        <dbReference type="Proteomes" id="UP000562984"/>
    </source>
</evidence>
<dbReference type="Proteomes" id="UP000562984">
    <property type="component" value="Unassembled WGS sequence"/>
</dbReference>
<dbReference type="RefSeq" id="WP_171198313.1">
    <property type="nucleotide sequence ID" value="NZ_JABEND010000001.1"/>
</dbReference>
<organism evidence="1 2">
    <name type="scientific">Nakamurella aerolata</name>
    <dbReference type="NCBI Taxonomy" id="1656892"/>
    <lineage>
        <taxon>Bacteria</taxon>
        <taxon>Bacillati</taxon>
        <taxon>Actinomycetota</taxon>
        <taxon>Actinomycetes</taxon>
        <taxon>Nakamurellales</taxon>
        <taxon>Nakamurellaceae</taxon>
        <taxon>Nakamurella</taxon>
    </lineage>
</organism>
<evidence type="ECO:0000313" key="1">
    <source>
        <dbReference type="EMBL" id="NNG34722.1"/>
    </source>
</evidence>
<dbReference type="AlphaFoldDB" id="A0A849ACX9"/>
<dbReference type="EMBL" id="JABEND010000001">
    <property type="protein sequence ID" value="NNG34722.1"/>
    <property type="molecule type" value="Genomic_DNA"/>
</dbReference>
<name>A0A849ACX9_9ACTN</name>
<reference evidence="1 2" key="1">
    <citation type="submission" date="2020-05" db="EMBL/GenBank/DDBJ databases">
        <title>Nakamurella sp. DB0629 isolated from air conditioner.</title>
        <authorList>
            <person name="Kim D.H."/>
            <person name="Kim D.-U."/>
        </authorList>
    </citation>
    <scope>NUCLEOTIDE SEQUENCE [LARGE SCALE GENOMIC DNA]</scope>
    <source>
        <strain evidence="1 2">DB0629</strain>
    </source>
</reference>